<dbReference type="PANTHER" id="PTHR45527">
    <property type="entry name" value="NONRIBOSOMAL PEPTIDE SYNTHETASE"/>
    <property type="match status" value="1"/>
</dbReference>
<dbReference type="InterPro" id="IPR045851">
    <property type="entry name" value="AMP-bd_C_sf"/>
</dbReference>
<evidence type="ECO:0000259" key="1">
    <source>
        <dbReference type="Pfam" id="PF13193"/>
    </source>
</evidence>
<dbReference type="Gene3D" id="3.30.300.30">
    <property type="match status" value="1"/>
</dbReference>
<dbReference type="SUPFAM" id="SSF56801">
    <property type="entry name" value="Acetyl-CoA synthetase-like"/>
    <property type="match status" value="1"/>
</dbReference>
<dbReference type="Pfam" id="PF13193">
    <property type="entry name" value="AMP-binding_C"/>
    <property type="match status" value="1"/>
</dbReference>
<dbReference type="GO" id="GO:0031177">
    <property type="term" value="F:phosphopantetheine binding"/>
    <property type="evidence" value="ECO:0007669"/>
    <property type="project" value="TreeGrafter"/>
</dbReference>
<accession>A0A3P7JZ58</accession>
<proteinExistence type="predicted"/>
<dbReference type="AlphaFoldDB" id="A0A3P7JZ58"/>
<gene>
    <name evidence="2" type="ORF">SVUK_LOCUS16595</name>
</gene>
<dbReference type="GO" id="GO:0043041">
    <property type="term" value="P:amino acid activation for nonribosomal peptide biosynthetic process"/>
    <property type="evidence" value="ECO:0007669"/>
    <property type="project" value="TreeGrafter"/>
</dbReference>
<dbReference type="GO" id="GO:0005737">
    <property type="term" value="C:cytoplasm"/>
    <property type="evidence" value="ECO:0007669"/>
    <property type="project" value="TreeGrafter"/>
</dbReference>
<protein>
    <recommendedName>
        <fullName evidence="1">AMP-binding enzyme C-terminal domain-containing protein</fullName>
    </recommendedName>
</protein>
<evidence type="ECO:0000313" key="2">
    <source>
        <dbReference type="EMBL" id="VDM81597.1"/>
    </source>
</evidence>
<reference evidence="2" key="1">
    <citation type="submission" date="2018-11" db="EMBL/GenBank/DDBJ databases">
        <authorList>
            <consortium name="Pathogen Informatics"/>
        </authorList>
    </citation>
    <scope>NUCLEOTIDE SEQUENCE [LARGE SCALE GENOMIC DNA]</scope>
</reference>
<feature type="non-terminal residue" evidence="2">
    <location>
        <position position="1"/>
    </location>
</feature>
<feature type="domain" description="AMP-binding enzyme C-terminal" evidence="1">
    <location>
        <begin position="12"/>
        <end position="80"/>
    </location>
</feature>
<dbReference type="EMBL" id="UYYB01113682">
    <property type="protein sequence ID" value="VDM81597.1"/>
    <property type="molecule type" value="Genomic_DNA"/>
</dbReference>
<sequence>RYNCIFQIGNQVTAHASVDACIVTVNDDTGAKELVAYVITKKGTVSADNLTRYLSQRLPTYCVPKHFIFLEKFPLNQNGKVDKCRLPKPQRPLTVAEPRPAQGELERTVVNSFKKYTNRQYMANESFFDFGGDSVKGSSMCRLIEYGAF</sequence>
<dbReference type="OrthoDB" id="5840142at2759"/>
<organism evidence="2 3">
    <name type="scientific">Strongylus vulgaris</name>
    <name type="common">Blood worm</name>
    <dbReference type="NCBI Taxonomy" id="40348"/>
    <lineage>
        <taxon>Eukaryota</taxon>
        <taxon>Metazoa</taxon>
        <taxon>Ecdysozoa</taxon>
        <taxon>Nematoda</taxon>
        <taxon>Chromadorea</taxon>
        <taxon>Rhabditida</taxon>
        <taxon>Rhabditina</taxon>
        <taxon>Rhabditomorpha</taxon>
        <taxon>Strongyloidea</taxon>
        <taxon>Strongylidae</taxon>
        <taxon>Strongylus</taxon>
    </lineage>
</organism>
<evidence type="ECO:0000313" key="3">
    <source>
        <dbReference type="Proteomes" id="UP000270094"/>
    </source>
</evidence>
<name>A0A3P7JZ58_STRVU</name>
<dbReference type="Proteomes" id="UP000270094">
    <property type="component" value="Unassembled WGS sequence"/>
</dbReference>
<dbReference type="PANTHER" id="PTHR45527:SF1">
    <property type="entry name" value="FATTY ACID SYNTHASE"/>
    <property type="match status" value="1"/>
</dbReference>
<dbReference type="GO" id="GO:0044550">
    <property type="term" value="P:secondary metabolite biosynthetic process"/>
    <property type="evidence" value="ECO:0007669"/>
    <property type="project" value="TreeGrafter"/>
</dbReference>
<keyword evidence="3" id="KW-1185">Reference proteome</keyword>
<dbReference type="InterPro" id="IPR025110">
    <property type="entry name" value="AMP-bd_C"/>
</dbReference>